<keyword evidence="2 12" id="KW-0964">Secreted</keyword>
<feature type="domain" description="CUB" evidence="16">
    <location>
        <begin position="351"/>
        <end position="469"/>
    </location>
</feature>
<evidence type="ECO:0000256" key="7">
    <source>
        <dbReference type="ARBA" id="ARBA00022801"/>
    </source>
</evidence>
<dbReference type="SUPFAM" id="SSF55486">
    <property type="entry name" value="Metalloproteases ('zincins'), catalytic domain"/>
    <property type="match status" value="1"/>
</dbReference>
<evidence type="ECO:0000256" key="11">
    <source>
        <dbReference type="ARBA" id="ARBA00023180"/>
    </source>
</evidence>
<evidence type="ECO:0000256" key="2">
    <source>
        <dbReference type="ARBA" id="ARBA00022525"/>
    </source>
</evidence>
<evidence type="ECO:0000256" key="8">
    <source>
        <dbReference type="ARBA" id="ARBA00022833"/>
    </source>
</evidence>
<dbReference type="CDD" id="cd04280">
    <property type="entry name" value="ZnMc_astacin_like"/>
    <property type="match status" value="1"/>
</dbReference>
<keyword evidence="5 14" id="KW-0479">Metal-binding</keyword>
<evidence type="ECO:0000313" key="19">
    <source>
        <dbReference type="Proteomes" id="UP000024635"/>
    </source>
</evidence>
<feature type="active site" evidence="14">
    <location>
        <position position="198"/>
    </location>
</feature>
<comment type="caution">
    <text evidence="13">Lacks conserved residue(s) required for the propagation of feature annotation.</text>
</comment>
<feature type="binding site" evidence="14">
    <location>
        <position position="197"/>
    </location>
    <ligand>
        <name>Zn(2+)</name>
        <dbReference type="ChEBI" id="CHEBI:29105"/>
        <note>catalytic</note>
    </ligand>
</feature>
<dbReference type="GO" id="GO:0006508">
    <property type="term" value="P:proteolysis"/>
    <property type="evidence" value="ECO:0007669"/>
    <property type="project" value="UniProtKB-KW"/>
</dbReference>
<feature type="domain" description="Peptidase M12A" evidence="17">
    <location>
        <begin position="105"/>
        <end position="300"/>
    </location>
</feature>
<dbReference type="GO" id="GO:0018996">
    <property type="term" value="P:molting cycle, collagen and cuticulin-based cuticle"/>
    <property type="evidence" value="ECO:0007669"/>
    <property type="project" value="InterPro"/>
</dbReference>
<reference evidence="19" key="1">
    <citation type="journal article" date="2015" name="Nat. Genet.">
        <title>The genome and transcriptome of the zoonotic hookworm Ancylostoma ceylanicum identify infection-specific gene families.</title>
        <authorList>
            <person name="Schwarz E.M."/>
            <person name="Hu Y."/>
            <person name="Antoshechkin I."/>
            <person name="Miller M.M."/>
            <person name="Sternberg P.W."/>
            <person name="Aroian R.V."/>
        </authorList>
    </citation>
    <scope>NUCLEOTIDE SEQUENCE</scope>
    <source>
        <strain evidence="19">HY135</strain>
    </source>
</reference>
<comment type="subcellular location">
    <subcellularLocation>
        <location evidence="1 12">Secreted</location>
    </subcellularLocation>
</comment>
<dbReference type="SMART" id="SM00235">
    <property type="entry name" value="ZnMc"/>
    <property type="match status" value="1"/>
</dbReference>
<dbReference type="PANTHER" id="PTHR10127">
    <property type="entry name" value="DISCOIDIN, CUB, EGF, LAMININ , AND ZINC METALLOPROTEASE DOMAIN CONTAINING"/>
    <property type="match status" value="1"/>
</dbReference>
<dbReference type="InterPro" id="IPR034035">
    <property type="entry name" value="Astacin-like_dom"/>
</dbReference>
<dbReference type="PIRSF" id="PIRSF036365">
    <property type="entry name" value="Astacin_nematoda"/>
    <property type="match status" value="1"/>
</dbReference>
<dbReference type="Pfam" id="PF01400">
    <property type="entry name" value="Astacin"/>
    <property type="match status" value="1"/>
</dbReference>
<evidence type="ECO:0000256" key="12">
    <source>
        <dbReference type="PIRNR" id="PIRNR036365"/>
    </source>
</evidence>
<sequence>MRLVLVALLLVVCVNAGVFGGLGEKIKNTFTGEGSVGAKIKNLKWRKIKQTQVKETGDSINEINEKNKVADSLFQGDIMLTETQAKEIEQEIEDVSAGNTRIKRQAFKDRNYPNTTWLSGVNYYFDRSASPIVRSVFKKGAREWEKDTCINFKEDERAKDKIRVHVGPGCSSFVGRIGNSQDLSLGRGCESIGTAAHEIGHALGLYHTMSRHDRDQFITINMHNIKADWIDQFEKKTPQTNENYGITYDFGSIMHYGGTSASFNKKPTMVPSDPMHQETLGSAFVSFYDLLVLNNHYKCFGMLSTFYNKCKGNAKAAKCEMGGVPHPRDCSKCLCPGGYGGQFCDKRPSGCGDVLKATKEYTDLSKTIGDPNMKEKEDFEICYYWIESPPNTQIEVRIDKISGNYAVDGCKYFGVEIKSQKDQKASGYRFCAYEDEDVTLLSHSNRVPVMIYSREGQTEVTIQYRYGEVP</sequence>
<dbReference type="MEROPS" id="M12.310"/>
<name>A0A016WDA2_9BILA</name>
<keyword evidence="8 14" id="KW-0862">Zinc</keyword>
<dbReference type="InterPro" id="IPR017050">
    <property type="entry name" value="Metallopeptidase_nem"/>
</dbReference>
<dbReference type="Gene3D" id="3.40.390.10">
    <property type="entry name" value="Collagenase (Catalytic Domain)"/>
    <property type="match status" value="1"/>
</dbReference>
<dbReference type="Proteomes" id="UP000024635">
    <property type="component" value="Unassembled WGS sequence"/>
</dbReference>
<keyword evidence="6 12" id="KW-0732">Signal</keyword>
<dbReference type="GO" id="GO:0008270">
    <property type="term" value="F:zinc ion binding"/>
    <property type="evidence" value="ECO:0007669"/>
    <property type="project" value="UniProtKB-UniRule"/>
</dbReference>
<accession>A0A016WDA2</accession>
<evidence type="ECO:0000256" key="13">
    <source>
        <dbReference type="PROSITE-ProRule" id="PRU00059"/>
    </source>
</evidence>
<dbReference type="PROSITE" id="PS01180">
    <property type="entry name" value="CUB"/>
    <property type="match status" value="1"/>
</dbReference>
<dbReference type="InterPro" id="IPR006026">
    <property type="entry name" value="Peptidase_Metallo"/>
</dbReference>
<keyword evidence="19" id="KW-1185">Reference proteome</keyword>
<evidence type="ECO:0000256" key="9">
    <source>
        <dbReference type="ARBA" id="ARBA00023049"/>
    </source>
</evidence>
<keyword evidence="9 14" id="KW-0482">Metalloprotease</keyword>
<proteinExistence type="predicted"/>
<dbReference type="GO" id="GO:0005576">
    <property type="term" value="C:extracellular region"/>
    <property type="evidence" value="ECO:0007669"/>
    <property type="project" value="UniProtKB-SubCell"/>
</dbReference>
<keyword evidence="10" id="KW-1015">Disulfide bond</keyword>
<dbReference type="OrthoDB" id="5829157at2759"/>
<dbReference type="InterPro" id="IPR035914">
    <property type="entry name" value="Sperma_CUB_dom_sf"/>
</dbReference>
<dbReference type="Gene3D" id="2.60.120.290">
    <property type="entry name" value="Spermadhesin, CUB domain"/>
    <property type="match status" value="1"/>
</dbReference>
<keyword evidence="4 14" id="KW-0645">Protease</keyword>
<evidence type="ECO:0000256" key="5">
    <source>
        <dbReference type="ARBA" id="ARBA00022723"/>
    </source>
</evidence>
<comment type="cofactor">
    <cofactor evidence="14 15">
        <name>Zn(2+)</name>
        <dbReference type="ChEBI" id="CHEBI:29105"/>
    </cofactor>
    <text evidence="14 15">Binds 1 zinc ion per subunit.</text>
</comment>
<keyword evidence="3" id="KW-0245">EGF-like domain</keyword>
<evidence type="ECO:0000256" key="14">
    <source>
        <dbReference type="PROSITE-ProRule" id="PRU01211"/>
    </source>
</evidence>
<dbReference type="PRINTS" id="PR00480">
    <property type="entry name" value="ASTACIN"/>
</dbReference>
<organism evidence="18 19">
    <name type="scientific">Ancylostoma ceylanicum</name>
    <dbReference type="NCBI Taxonomy" id="53326"/>
    <lineage>
        <taxon>Eukaryota</taxon>
        <taxon>Metazoa</taxon>
        <taxon>Ecdysozoa</taxon>
        <taxon>Nematoda</taxon>
        <taxon>Chromadorea</taxon>
        <taxon>Rhabditida</taxon>
        <taxon>Rhabditina</taxon>
        <taxon>Rhabditomorpha</taxon>
        <taxon>Strongyloidea</taxon>
        <taxon>Ancylostomatidae</taxon>
        <taxon>Ancylostomatinae</taxon>
        <taxon>Ancylostoma</taxon>
    </lineage>
</organism>
<evidence type="ECO:0000259" key="16">
    <source>
        <dbReference type="PROSITE" id="PS01180"/>
    </source>
</evidence>
<dbReference type="GO" id="GO:0004222">
    <property type="term" value="F:metalloendopeptidase activity"/>
    <property type="evidence" value="ECO:0007669"/>
    <property type="project" value="UniProtKB-UniRule"/>
</dbReference>
<gene>
    <name evidence="18" type="primary">Acey_s0810.g2462</name>
    <name evidence="18" type="ORF">Y032_0810g2462</name>
</gene>
<dbReference type="PROSITE" id="PS01186">
    <property type="entry name" value="EGF_2"/>
    <property type="match status" value="1"/>
</dbReference>
<evidence type="ECO:0000256" key="10">
    <source>
        <dbReference type="ARBA" id="ARBA00023157"/>
    </source>
</evidence>
<dbReference type="InterPro" id="IPR000742">
    <property type="entry name" value="EGF"/>
</dbReference>
<feature type="chain" id="PRO_5005101014" description="Zinc metalloproteinase" evidence="12 15">
    <location>
        <begin position="17"/>
        <end position="470"/>
    </location>
</feature>
<keyword evidence="7 14" id="KW-0378">Hydrolase</keyword>
<dbReference type="InterPro" id="IPR001506">
    <property type="entry name" value="Peptidase_M12A"/>
</dbReference>
<evidence type="ECO:0000313" key="18">
    <source>
        <dbReference type="EMBL" id="EYC37277.1"/>
    </source>
</evidence>
<protein>
    <recommendedName>
        <fullName evidence="12">Zinc metalloproteinase</fullName>
    </recommendedName>
</protein>
<evidence type="ECO:0000256" key="6">
    <source>
        <dbReference type="ARBA" id="ARBA00022729"/>
    </source>
</evidence>
<evidence type="ECO:0000256" key="15">
    <source>
        <dbReference type="RuleBase" id="RU361183"/>
    </source>
</evidence>
<dbReference type="PROSITE" id="PS51864">
    <property type="entry name" value="ASTACIN"/>
    <property type="match status" value="1"/>
</dbReference>
<comment type="caution">
    <text evidence="18">The sequence shown here is derived from an EMBL/GenBank/DDBJ whole genome shotgun (WGS) entry which is preliminary data.</text>
</comment>
<feature type="signal peptide" evidence="12 15">
    <location>
        <begin position="1"/>
        <end position="16"/>
    </location>
</feature>
<evidence type="ECO:0000256" key="1">
    <source>
        <dbReference type="ARBA" id="ARBA00004613"/>
    </source>
</evidence>
<dbReference type="InterPro" id="IPR000859">
    <property type="entry name" value="CUB_dom"/>
</dbReference>
<feature type="binding site" evidence="14">
    <location>
        <position position="201"/>
    </location>
    <ligand>
        <name>Zn(2+)</name>
        <dbReference type="ChEBI" id="CHEBI:29105"/>
        <note>catalytic</note>
    </ligand>
</feature>
<dbReference type="SUPFAM" id="SSF49854">
    <property type="entry name" value="Spermadhesin, CUB domain"/>
    <property type="match status" value="1"/>
</dbReference>
<dbReference type="EMBL" id="JARK01000410">
    <property type="protein sequence ID" value="EYC37277.1"/>
    <property type="molecule type" value="Genomic_DNA"/>
</dbReference>
<evidence type="ECO:0000256" key="3">
    <source>
        <dbReference type="ARBA" id="ARBA00022536"/>
    </source>
</evidence>
<dbReference type="PANTHER" id="PTHR10127:SF793">
    <property type="entry name" value="ZINC METALLOPROTEINASE NAS-31"/>
    <property type="match status" value="1"/>
</dbReference>
<evidence type="ECO:0000259" key="17">
    <source>
        <dbReference type="PROSITE" id="PS51864"/>
    </source>
</evidence>
<evidence type="ECO:0000256" key="4">
    <source>
        <dbReference type="ARBA" id="ARBA00022670"/>
    </source>
</evidence>
<feature type="binding site" evidence="14">
    <location>
        <position position="207"/>
    </location>
    <ligand>
        <name>Zn(2+)</name>
        <dbReference type="ChEBI" id="CHEBI:29105"/>
        <note>catalytic</note>
    </ligand>
</feature>
<dbReference type="AlphaFoldDB" id="A0A016WDA2"/>
<dbReference type="InterPro" id="IPR024079">
    <property type="entry name" value="MetalloPept_cat_dom_sf"/>
</dbReference>
<keyword evidence="11" id="KW-0325">Glycoprotein</keyword>